<gene>
    <name evidence="11" type="ORF">E1H14_06810</name>
</gene>
<dbReference type="GO" id="GO:0004222">
    <property type="term" value="F:metalloendopeptidase activity"/>
    <property type="evidence" value="ECO:0007669"/>
    <property type="project" value="InterPro"/>
</dbReference>
<evidence type="ECO:0000256" key="8">
    <source>
        <dbReference type="HAMAP-Rule" id="MF_00997"/>
    </source>
</evidence>
<feature type="active site" evidence="8">
    <location>
        <position position="144"/>
    </location>
</feature>
<evidence type="ECO:0000256" key="4">
    <source>
        <dbReference type="ARBA" id="ARBA00022764"/>
    </source>
</evidence>
<dbReference type="GO" id="GO:0016020">
    <property type="term" value="C:membrane"/>
    <property type="evidence" value="ECO:0007669"/>
    <property type="project" value="InterPro"/>
</dbReference>
<evidence type="ECO:0000256" key="5">
    <source>
        <dbReference type="ARBA" id="ARBA00022801"/>
    </source>
</evidence>
<dbReference type="Pfam" id="PF13428">
    <property type="entry name" value="TPR_14"/>
    <property type="match status" value="1"/>
</dbReference>
<evidence type="ECO:0000313" key="12">
    <source>
        <dbReference type="Proteomes" id="UP000325302"/>
    </source>
</evidence>
<comment type="function">
    <text evidence="8">Functions as both a chaperone and a metalloprotease. Maintains the integrity of the outer membrane by promoting either the assembly or the elimination of outer membrane proteins, depending on their folding state.</text>
</comment>
<protein>
    <recommendedName>
        <fullName evidence="8">Putative beta-barrel assembly-enhancing protease</fullName>
        <ecNumber evidence="8">3.4.-.-</ecNumber>
    </recommendedName>
</protein>
<dbReference type="SUPFAM" id="SSF48452">
    <property type="entry name" value="TPR-like"/>
    <property type="match status" value="1"/>
</dbReference>
<keyword evidence="6 8" id="KW-0862">Zinc</keyword>
<keyword evidence="7 8" id="KW-0482">Metalloprotease</keyword>
<feature type="region of interest" description="Disordered" evidence="9">
    <location>
        <begin position="468"/>
        <end position="492"/>
    </location>
</feature>
<dbReference type="HAMAP" id="MF_00997">
    <property type="entry name" value="Protease_BepA"/>
    <property type="match status" value="1"/>
</dbReference>
<dbReference type="InterPro" id="IPR019734">
    <property type="entry name" value="TPR_rpt"/>
</dbReference>
<dbReference type="Pfam" id="PF01435">
    <property type="entry name" value="Peptidase_M48"/>
    <property type="match status" value="1"/>
</dbReference>
<name>A0A5A9W3Q2_9GAMM</name>
<comment type="similarity">
    <text evidence="8">Belongs to the peptidase M48 family. BepA subfamily.</text>
</comment>
<dbReference type="Gene3D" id="1.25.40.10">
    <property type="entry name" value="Tetratricopeptide repeat domain"/>
    <property type="match status" value="1"/>
</dbReference>
<keyword evidence="1 8" id="KW-0645">Protease</keyword>
<dbReference type="GO" id="GO:0008270">
    <property type="term" value="F:zinc ion binding"/>
    <property type="evidence" value="ECO:0007669"/>
    <property type="project" value="UniProtKB-UniRule"/>
</dbReference>
<dbReference type="Gene3D" id="3.30.2010.10">
    <property type="entry name" value="Metalloproteases ('zincins'), catalytic domain"/>
    <property type="match status" value="1"/>
</dbReference>
<comment type="cofactor">
    <cofactor evidence="8">
        <name>Zn(2+)</name>
        <dbReference type="ChEBI" id="CHEBI:29105"/>
    </cofactor>
    <text evidence="8">Binds 1 zinc ion per subunit.</text>
</comment>
<dbReference type="InterPro" id="IPR011990">
    <property type="entry name" value="TPR-like_helical_dom_sf"/>
</dbReference>
<dbReference type="Proteomes" id="UP000325302">
    <property type="component" value="Unassembled WGS sequence"/>
</dbReference>
<feature type="binding site" evidence="8">
    <location>
        <position position="143"/>
    </location>
    <ligand>
        <name>Zn(2+)</name>
        <dbReference type="ChEBI" id="CHEBI:29105"/>
        <note>catalytic</note>
    </ligand>
</feature>
<dbReference type="PANTHER" id="PTHR22726:SF1">
    <property type="entry name" value="METALLOENDOPEPTIDASE OMA1, MITOCHONDRIAL"/>
    <property type="match status" value="1"/>
</dbReference>
<evidence type="ECO:0000256" key="6">
    <source>
        <dbReference type="ARBA" id="ARBA00022833"/>
    </source>
</evidence>
<feature type="domain" description="Peptidase M48" evidence="10">
    <location>
        <begin position="82"/>
        <end position="263"/>
    </location>
</feature>
<sequence>MECVHVRNAFLSGHFFTFALIGLLGLSTPSAAQTALETRLPVLSDATSSAISLQSEYRLGRNWARILRGQAPLMHDALVYHYLEELLWDLVPHSQLQDRRLELIVLDNPTFNAFAVPGGIVGVHGGLVVAAESEDELASVLAHELAHLSQRHFAQRLEEERRNRPVMLAGVLASILIGAMDTQGGAAALSSTLAASAQAQLAFSRRNEEEADRIGMQTLTASGRDPQAMPDMFSRLQRNYRFYGQRPPEFLLTHPVTESRIADSLNRVSSLQRPSPRPYSPDFDLIRTRLQVHFSSQPGEILQRFLADSRSSQAGRHDYGVMLAAMRTGDLALAETHYRKLPDNWRQHLYTEITYVEWLLAAGRKAEAAEASQRLLALYPGSLPVQKLQARVMRESQNYTQATAQYRAILQNYPNDTDAWYELAETEGLLGNILAVHEARIEYFLLTGNFDQALRQLEFAKRERGLTASDQERLERREKEAQEIRRQMREDF</sequence>
<feature type="binding site" evidence="8">
    <location>
        <position position="208"/>
    </location>
    <ligand>
        <name>Zn(2+)</name>
        <dbReference type="ChEBI" id="CHEBI:29105"/>
        <note>catalytic</note>
    </ligand>
</feature>
<dbReference type="CDD" id="cd07324">
    <property type="entry name" value="M48C_Oma1-like"/>
    <property type="match status" value="1"/>
</dbReference>
<dbReference type="EC" id="3.4.-.-" evidence="8"/>
<comment type="subcellular location">
    <subcellularLocation>
        <location evidence="8">Periplasm</location>
    </subcellularLocation>
</comment>
<dbReference type="GO" id="GO:0042597">
    <property type="term" value="C:periplasmic space"/>
    <property type="evidence" value="ECO:0007669"/>
    <property type="project" value="UniProtKB-SubCell"/>
</dbReference>
<reference evidence="11 12" key="1">
    <citation type="submission" date="2019-03" db="EMBL/GenBank/DDBJ databases">
        <title>Nitrincola sp. nov. isolated from an Indian soda lake.</title>
        <authorList>
            <person name="Joshi A."/>
            <person name="Thite S.V."/>
            <person name="Joseph N."/>
            <person name="Dhotre D."/>
            <person name="Moorthy M."/>
            <person name="Shouche Y.S."/>
        </authorList>
    </citation>
    <scope>NUCLEOTIDE SEQUENCE [LARGE SCALE GENOMIC DNA]</scope>
    <source>
        <strain evidence="11 12">MEB193</strain>
    </source>
</reference>
<proteinExistence type="inferred from homology"/>
<evidence type="ECO:0000256" key="2">
    <source>
        <dbReference type="ARBA" id="ARBA00022723"/>
    </source>
</evidence>
<evidence type="ECO:0000256" key="9">
    <source>
        <dbReference type="SAM" id="MobiDB-lite"/>
    </source>
</evidence>
<keyword evidence="5 8" id="KW-0378">Hydrolase</keyword>
<evidence type="ECO:0000256" key="7">
    <source>
        <dbReference type="ARBA" id="ARBA00023049"/>
    </source>
</evidence>
<keyword evidence="2 8" id="KW-0479">Metal-binding</keyword>
<accession>A0A5A9W3Q2</accession>
<keyword evidence="12" id="KW-1185">Reference proteome</keyword>
<feature type="active site" description="Proton donor" evidence="8">
    <location>
        <position position="212"/>
    </location>
</feature>
<dbReference type="PANTHER" id="PTHR22726">
    <property type="entry name" value="METALLOENDOPEPTIDASE OMA1"/>
    <property type="match status" value="1"/>
</dbReference>
<evidence type="ECO:0000256" key="1">
    <source>
        <dbReference type="ARBA" id="ARBA00022670"/>
    </source>
</evidence>
<feature type="binding site" evidence="8">
    <location>
        <position position="147"/>
    </location>
    <ligand>
        <name>Zn(2+)</name>
        <dbReference type="ChEBI" id="CHEBI:29105"/>
        <note>catalytic</note>
    </ligand>
</feature>
<dbReference type="InterPro" id="IPR051156">
    <property type="entry name" value="Mito/Outer_Membr_Metalloprot"/>
</dbReference>
<dbReference type="AlphaFoldDB" id="A0A5A9W3Q2"/>
<evidence type="ECO:0000313" key="11">
    <source>
        <dbReference type="EMBL" id="KAA0875124.1"/>
    </source>
</evidence>
<evidence type="ECO:0000256" key="3">
    <source>
        <dbReference type="ARBA" id="ARBA00022729"/>
    </source>
</evidence>
<dbReference type="OrthoDB" id="9810445at2"/>
<comment type="caution">
    <text evidence="11">The sequence shown here is derived from an EMBL/GenBank/DDBJ whole genome shotgun (WGS) entry which is preliminary data.</text>
</comment>
<dbReference type="InterPro" id="IPR001915">
    <property type="entry name" value="Peptidase_M48"/>
</dbReference>
<keyword evidence="3 8" id="KW-0732">Signal</keyword>
<evidence type="ECO:0000259" key="10">
    <source>
        <dbReference type="Pfam" id="PF01435"/>
    </source>
</evidence>
<dbReference type="Pfam" id="PF13174">
    <property type="entry name" value="TPR_6"/>
    <property type="match status" value="1"/>
</dbReference>
<keyword evidence="4 8" id="KW-0574">Periplasm</keyword>
<organism evidence="11 12">
    <name type="scientific">Nitrincola tapanii</name>
    <dbReference type="NCBI Taxonomy" id="1708751"/>
    <lineage>
        <taxon>Bacteria</taxon>
        <taxon>Pseudomonadati</taxon>
        <taxon>Pseudomonadota</taxon>
        <taxon>Gammaproteobacteria</taxon>
        <taxon>Oceanospirillales</taxon>
        <taxon>Oceanospirillaceae</taxon>
        <taxon>Nitrincola</taxon>
    </lineage>
</organism>
<dbReference type="EMBL" id="SMRS01000004">
    <property type="protein sequence ID" value="KAA0875124.1"/>
    <property type="molecule type" value="Genomic_DNA"/>
</dbReference>
<dbReference type="InterPro" id="IPR030873">
    <property type="entry name" value="Protease_BepA"/>
</dbReference>
<dbReference type="GO" id="GO:0051603">
    <property type="term" value="P:proteolysis involved in protein catabolic process"/>
    <property type="evidence" value="ECO:0007669"/>
    <property type="project" value="TreeGrafter"/>
</dbReference>